<sequence>MEDENDEKKFFNKLVDLGLIFAVKKCTKENCRKKAQNMNLTTPKRSNDSKNCLLTYKNYSWRCNSCTTEKFKKIELDHDFVLRTQGTVSCKLDVIFVDTFTFEIVGFPIIHLGNKQKKYSILEFRKLFQQGLIPDFRKGNKLFWAYFDSGTISLFFKRFVNQVNDLINPYLIPIK</sequence>
<evidence type="ECO:0000313" key="2">
    <source>
        <dbReference type="Proteomes" id="UP000276133"/>
    </source>
</evidence>
<keyword evidence="2" id="KW-1185">Reference proteome</keyword>
<organism evidence="1 2">
    <name type="scientific">Brachionus plicatilis</name>
    <name type="common">Marine rotifer</name>
    <name type="synonym">Brachionus muelleri</name>
    <dbReference type="NCBI Taxonomy" id="10195"/>
    <lineage>
        <taxon>Eukaryota</taxon>
        <taxon>Metazoa</taxon>
        <taxon>Spiralia</taxon>
        <taxon>Gnathifera</taxon>
        <taxon>Rotifera</taxon>
        <taxon>Eurotatoria</taxon>
        <taxon>Monogononta</taxon>
        <taxon>Pseudotrocha</taxon>
        <taxon>Ploima</taxon>
        <taxon>Brachionidae</taxon>
        <taxon>Brachionus</taxon>
    </lineage>
</organism>
<dbReference type="Proteomes" id="UP000276133">
    <property type="component" value="Unassembled WGS sequence"/>
</dbReference>
<comment type="caution">
    <text evidence="1">The sequence shown here is derived from an EMBL/GenBank/DDBJ whole genome shotgun (WGS) entry which is preliminary data.</text>
</comment>
<reference evidence="1 2" key="1">
    <citation type="journal article" date="2018" name="Sci. Rep.">
        <title>Genomic signatures of local adaptation to the degree of environmental predictability in rotifers.</title>
        <authorList>
            <person name="Franch-Gras L."/>
            <person name="Hahn C."/>
            <person name="Garcia-Roger E.M."/>
            <person name="Carmona M.J."/>
            <person name="Serra M."/>
            <person name="Gomez A."/>
        </authorList>
    </citation>
    <scope>NUCLEOTIDE SEQUENCE [LARGE SCALE GENOMIC DNA]</scope>
    <source>
        <strain evidence="1">HYR1</strain>
    </source>
</reference>
<accession>A0A3M7QIC9</accession>
<name>A0A3M7QIC9_BRAPC</name>
<gene>
    <name evidence="1" type="ORF">BpHYR1_048646</name>
</gene>
<evidence type="ECO:0000313" key="1">
    <source>
        <dbReference type="EMBL" id="RNA11110.1"/>
    </source>
</evidence>
<dbReference type="AlphaFoldDB" id="A0A3M7QIC9"/>
<proteinExistence type="predicted"/>
<dbReference type="EMBL" id="REGN01006042">
    <property type="protein sequence ID" value="RNA11110.1"/>
    <property type="molecule type" value="Genomic_DNA"/>
</dbReference>
<protein>
    <submittedName>
        <fullName evidence="1">Uncharacterized protein</fullName>
    </submittedName>
</protein>